<dbReference type="InterPro" id="IPR014044">
    <property type="entry name" value="CAP_dom"/>
</dbReference>
<dbReference type="CDD" id="cd05379">
    <property type="entry name" value="CAP_bacterial"/>
    <property type="match status" value="1"/>
</dbReference>
<dbReference type="InterPro" id="IPR014258">
    <property type="entry name" value="CAP_domain_YkwD-like"/>
</dbReference>
<dbReference type="InterPro" id="IPR018392">
    <property type="entry name" value="LysM"/>
</dbReference>
<reference evidence="3" key="1">
    <citation type="journal article" date="2019" name="Int. J. Syst. Evol. Microbiol.">
        <title>The Global Catalogue of Microorganisms (GCM) 10K type strain sequencing project: providing services to taxonomists for standard genome sequencing and annotation.</title>
        <authorList>
            <consortium name="The Broad Institute Genomics Platform"/>
            <consortium name="The Broad Institute Genome Sequencing Center for Infectious Disease"/>
            <person name="Wu L."/>
            <person name="Ma J."/>
        </authorList>
    </citation>
    <scope>NUCLEOTIDE SEQUENCE [LARGE SCALE GENOMIC DNA]</scope>
    <source>
        <strain evidence="3">KACC 14058</strain>
    </source>
</reference>
<dbReference type="CDD" id="cd00118">
    <property type="entry name" value="LysM"/>
    <property type="match status" value="1"/>
</dbReference>
<dbReference type="Proteomes" id="UP001595880">
    <property type="component" value="Unassembled WGS sequence"/>
</dbReference>
<dbReference type="InterPro" id="IPR036779">
    <property type="entry name" value="LysM_dom_sf"/>
</dbReference>
<dbReference type="SMART" id="SM00257">
    <property type="entry name" value="LysM"/>
    <property type="match status" value="1"/>
</dbReference>
<dbReference type="Pfam" id="PF00188">
    <property type="entry name" value="CAP"/>
    <property type="match status" value="1"/>
</dbReference>
<dbReference type="InterPro" id="IPR035940">
    <property type="entry name" value="CAP_sf"/>
</dbReference>
<feature type="domain" description="LysM" evidence="1">
    <location>
        <begin position="25"/>
        <end position="70"/>
    </location>
</feature>
<dbReference type="RefSeq" id="WP_390199699.1">
    <property type="nucleotide sequence ID" value="NZ_JBHSDV010000003.1"/>
</dbReference>
<dbReference type="SUPFAM" id="SSF55797">
    <property type="entry name" value="PR-1-like"/>
    <property type="match status" value="1"/>
</dbReference>
<dbReference type="EMBL" id="JBHSDV010000003">
    <property type="protein sequence ID" value="MFC4388581.1"/>
    <property type="molecule type" value="Genomic_DNA"/>
</dbReference>
<evidence type="ECO:0000259" key="1">
    <source>
        <dbReference type="PROSITE" id="PS51782"/>
    </source>
</evidence>
<comment type="caution">
    <text evidence="2">The sequence shown here is derived from an EMBL/GenBank/DDBJ whole genome shotgun (WGS) entry which is preliminary data.</text>
</comment>
<protein>
    <submittedName>
        <fullName evidence="2">CAP domain-containing protein</fullName>
    </submittedName>
</protein>
<gene>
    <name evidence="2" type="ORF">ACFOZ1_12320</name>
</gene>
<dbReference type="Pfam" id="PF01476">
    <property type="entry name" value="LysM"/>
    <property type="match status" value="1"/>
</dbReference>
<dbReference type="PANTHER" id="PTHR31157">
    <property type="entry name" value="SCP DOMAIN-CONTAINING PROTEIN"/>
    <property type="match status" value="1"/>
</dbReference>
<dbReference type="NCBIfam" id="TIGR02909">
    <property type="entry name" value="spore_YkwD"/>
    <property type="match status" value="1"/>
</dbReference>
<keyword evidence="3" id="KW-1185">Reference proteome</keyword>
<proteinExistence type="predicted"/>
<evidence type="ECO:0000313" key="2">
    <source>
        <dbReference type="EMBL" id="MFC4388581.1"/>
    </source>
</evidence>
<dbReference type="PANTHER" id="PTHR31157:SF1">
    <property type="entry name" value="SCP DOMAIN-CONTAINING PROTEIN"/>
    <property type="match status" value="1"/>
</dbReference>
<dbReference type="PROSITE" id="PS51782">
    <property type="entry name" value="LYSM"/>
    <property type="match status" value="1"/>
</dbReference>
<name>A0ABV8VVM4_9BACI</name>
<accession>A0ABV8VVM4</accession>
<sequence length="200" mass="22789">MINKMIAISIVLLLFIPAITISAAQQYEVKHGDTLWKISVWHKIGLSEIIEANEQIPNPDLIYPGQIVTIPDIDHIKKIEHQVIQYTNQERQKHGLAPLKPDWQLSRVARYKSTDMMKQGYFSHTSPTYGSPFKMMRDFNISYQAAAENIAKGQTTPYAVVKAWMESPGHRANILNGKYTHIGVGYVSEGNYWTQLFVSK</sequence>
<evidence type="ECO:0000313" key="3">
    <source>
        <dbReference type="Proteomes" id="UP001595880"/>
    </source>
</evidence>
<dbReference type="Gene3D" id="3.10.350.10">
    <property type="entry name" value="LysM domain"/>
    <property type="match status" value="1"/>
</dbReference>
<organism evidence="2 3">
    <name type="scientific">Gracilibacillus marinus</name>
    <dbReference type="NCBI Taxonomy" id="630535"/>
    <lineage>
        <taxon>Bacteria</taxon>
        <taxon>Bacillati</taxon>
        <taxon>Bacillota</taxon>
        <taxon>Bacilli</taxon>
        <taxon>Bacillales</taxon>
        <taxon>Bacillaceae</taxon>
        <taxon>Gracilibacillus</taxon>
    </lineage>
</organism>
<dbReference type="Gene3D" id="3.40.33.10">
    <property type="entry name" value="CAP"/>
    <property type="match status" value="1"/>
</dbReference>
<dbReference type="SUPFAM" id="SSF54106">
    <property type="entry name" value="LysM domain"/>
    <property type="match status" value="1"/>
</dbReference>